<sequence length="86" mass="9108">MNAREQIDMQPSGPSAAVHFDPHTISVDQLARLGVSQIAYVKPVVVNGATAFAIFGADGTPMAVTEDRDVAIAAIRQHEMLAALVH</sequence>
<dbReference type="AlphaFoldDB" id="A0A0D6P693"/>
<keyword evidence="2" id="KW-1185">Reference proteome</keyword>
<dbReference type="Proteomes" id="UP000032680">
    <property type="component" value="Unassembled WGS sequence"/>
</dbReference>
<proteinExistence type="predicted"/>
<evidence type="ECO:0000313" key="2">
    <source>
        <dbReference type="Proteomes" id="UP000032680"/>
    </source>
</evidence>
<reference evidence="1 2" key="1">
    <citation type="submission" date="2012-11" db="EMBL/GenBank/DDBJ databases">
        <title>Whole genome sequence of Acidisphaera rubrifaciens HS-AP3.</title>
        <authorList>
            <person name="Azuma Y."/>
            <person name="Higashiura N."/>
            <person name="Hirakawa H."/>
            <person name="Matsushita K."/>
        </authorList>
    </citation>
    <scope>NUCLEOTIDE SEQUENCE [LARGE SCALE GENOMIC DNA]</scope>
    <source>
        <strain evidence="1 2">HS-AP3</strain>
    </source>
</reference>
<dbReference type="RefSeq" id="WP_241771095.1">
    <property type="nucleotide sequence ID" value="NZ_BANB01000089.1"/>
</dbReference>
<comment type="caution">
    <text evidence="1">The sequence shown here is derived from an EMBL/GenBank/DDBJ whole genome shotgun (WGS) entry which is preliminary data.</text>
</comment>
<protein>
    <recommendedName>
        <fullName evidence="3">DUF1150 domain-containing protein</fullName>
    </recommendedName>
</protein>
<dbReference type="EMBL" id="BANB01000089">
    <property type="protein sequence ID" value="GAN76399.1"/>
    <property type="molecule type" value="Genomic_DNA"/>
</dbReference>
<name>A0A0D6P693_9PROT</name>
<accession>A0A0D6P693</accession>
<organism evidence="1 2">
    <name type="scientific">Acidisphaera rubrifaciens HS-AP3</name>
    <dbReference type="NCBI Taxonomy" id="1231350"/>
    <lineage>
        <taxon>Bacteria</taxon>
        <taxon>Pseudomonadati</taxon>
        <taxon>Pseudomonadota</taxon>
        <taxon>Alphaproteobacteria</taxon>
        <taxon>Acetobacterales</taxon>
        <taxon>Acetobacteraceae</taxon>
        <taxon>Acidisphaera</taxon>
    </lineage>
</organism>
<evidence type="ECO:0000313" key="1">
    <source>
        <dbReference type="EMBL" id="GAN76399.1"/>
    </source>
</evidence>
<gene>
    <name evidence="1" type="ORF">Asru_0089_04</name>
</gene>
<dbReference type="InterPro" id="IPR009531">
    <property type="entry name" value="DUF1150"/>
</dbReference>
<evidence type="ECO:0008006" key="3">
    <source>
        <dbReference type="Google" id="ProtNLM"/>
    </source>
</evidence>
<dbReference type="Pfam" id="PF06620">
    <property type="entry name" value="DUF1150"/>
    <property type="match status" value="1"/>
</dbReference>